<dbReference type="STRING" id="69279.BG36_20340"/>
<name>A0A011VM80_9HYPH</name>
<dbReference type="InterPro" id="IPR006136">
    <property type="entry name" value="FlhB"/>
</dbReference>
<sequence>MSEAVDKDSKTEEATEKKIRDTVEKGKLPHSKETAIFASFVAILAYTVFYARDAAVELGLFLSMFLEKPDVWPMANETDMIALYRSVMVEIGRGVAALLVLLVVAGITASVAQNMPRFVAERIRPQASRISIVQGWKRMFGVQGFVEFLKSVAKVGFAILVLMIALSDSVSRLLAGMITNPVEFGGVIRGFTVDILVVIVFVMGAIAAADFIWQRFHWKQDLRMTKQEVKDELKQSEGDPIVKSRIRSVARDRARRRMMAAVPRATLVIANPTHYAIALKYVREEDAAPLMLAKGQDLVALKIRELAEANGVPVFEDVALARSMYKQVSVDSVIPQQFYQAVAELVRIVYSNKVKRRQVT</sequence>
<dbReference type="RefSeq" id="WP_035024194.1">
    <property type="nucleotide sequence ID" value="NZ_KK073880.1"/>
</dbReference>
<evidence type="ECO:0000256" key="1">
    <source>
        <dbReference type="ARBA" id="ARBA00004651"/>
    </source>
</evidence>
<dbReference type="HOGENOM" id="CLU_041013_1_2_5"/>
<dbReference type="AlphaFoldDB" id="A0A011VM80"/>
<keyword evidence="6" id="KW-0812">Transmembrane</keyword>
<keyword evidence="5 13" id="KW-1003">Cell membrane</keyword>
<dbReference type="InterPro" id="IPR006135">
    <property type="entry name" value="T3SS_substrate_exporter"/>
</dbReference>
<evidence type="ECO:0000256" key="5">
    <source>
        <dbReference type="ARBA" id="ARBA00022475"/>
    </source>
</evidence>
<evidence type="ECO:0000256" key="12">
    <source>
        <dbReference type="ARBA" id="ARBA00025078"/>
    </source>
</evidence>
<dbReference type="EMBL" id="SNZF01000015">
    <property type="protein sequence ID" value="TDR34238.1"/>
    <property type="molecule type" value="Genomic_DNA"/>
</dbReference>
<keyword evidence="11 13" id="KW-1006">Bacterial flagellum protein export</keyword>
<evidence type="ECO:0000313" key="17">
    <source>
        <dbReference type="Proteomes" id="UP000294958"/>
    </source>
</evidence>
<dbReference type="SUPFAM" id="SSF160544">
    <property type="entry name" value="EscU C-terminal domain-like"/>
    <property type="match status" value="1"/>
</dbReference>
<evidence type="ECO:0000256" key="10">
    <source>
        <dbReference type="ARBA" id="ARBA00023136"/>
    </source>
</evidence>
<keyword evidence="4 13" id="KW-0813">Transport</keyword>
<dbReference type="PRINTS" id="PR00950">
    <property type="entry name" value="TYPE3IMSPROT"/>
</dbReference>
<dbReference type="Pfam" id="PF01312">
    <property type="entry name" value="Bac_export_2"/>
    <property type="match status" value="1"/>
</dbReference>
<keyword evidence="14" id="KW-0282">Flagellum</keyword>
<organism evidence="14 16">
    <name type="scientific">Aquamicrobium defluvii</name>
    <dbReference type="NCBI Taxonomy" id="69279"/>
    <lineage>
        <taxon>Bacteria</taxon>
        <taxon>Pseudomonadati</taxon>
        <taxon>Pseudomonadota</taxon>
        <taxon>Alphaproteobacteria</taxon>
        <taxon>Hyphomicrobiales</taxon>
        <taxon>Phyllobacteriaceae</taxon>
        <taxon>Aquamicrobium</taxon>
    </lineage>
</organism>
<keyword evidence="7 13" id="KW-1005">Bacterial flagellum biogenesis</keyword>
<keyword evidence="8 13" id="KW-0653">Protein transport</keyword>
<dbReference type="Gene3D" id="3.40.1690.10">
    <property type="entry name" value="secretion proteins EscU"/>
    <property type="match status" value="1"/>
</dbReference>
<evidence type="ECO:0000313" key="16">
    <source>
        <dbReference type="Proteomes" id="UP000019849"/>
    </source>
</evidence>
<evidence type="ECO:0000256" key="2">
    <source>
        <dbReference type="ARBA" id="ARBA00010690"/>
    </source>
</evidence>
<dbReference type="eggNOG" id="COG1377">
    <property type="taxonomic scope" value="Bacteria"/>
</dbReference>
<dbReference type="Proteomes" id="UP000294958">
    <property type="component" value="Unassembled WGS sequence"/>
</dbReference>
<evidence type="ECO:0000256" key="4">
    <source>
        <dbReference type="ARBA" id="ARBA00022448"/>
    </source>
</evidence>
<dbReference type="PANTHER" id="PTHR30531:SF12">
    <property type="entry name" value="FLAGELLAR BIOSYNTHETIC PROTEIN FLHB"/>
    <property type="match status" value="1"/>
</dbReference>
<dbReference type="PANTHER" id="PTHR30531">
    <property type="entry name" value="FLAGELLAR BIOSYNTHETIC PROTEIN FLHB"/>
    <property type="match status" value="1"/>
</dbReference>
<evidence type="ECO:0000256" key="8">
    <source>
        <dbReference type="ARBA" id="ARBA00022927"/>
    </source>
</evidence>
<evidence type="ECO:0000313" key="14">
    <source>
        <dbReference type="EMBL" id="EXL09495.1"/>
    </source>
</evidence>
<evidence type="ECO:0000256" key="7">
    <source>
        <dbReference type="ARBA" id="ARBA00022795"/>
    </source>
</evidence>
<comment type="subcellular location">
    <subcellularLocation>
        <location evidence="1">Cell membrane</location>
        <topology evidence="1">Multi-pass membrane protein</topology>
    </subcellularLocation>
</comment>
<gene>
    <name evidence="13 14" type="primary">flhB</name>
    <name evidence="14" type="ORF">BG36_20340</name>
    <name evidence="15" type="ORF">DES43_1156</name>
</gene>
<keyword evidence="14" id="KW-0969">Cilium</keyword>
<keyword evidence="9" id="KW-1133">Transmembrane helix</keyword>
<dbReference type="OrthoDB" id="9807950at2"/>
<dbReference type="Proteomes" id="UP000019849">
    <property type="component" value="Unassembled WGS sequence"/>
</dbReference>
<evidence type="ECO:0000256" key="6">
    <source>
        <dbReference type="ARBA" id="ARBA00022692"/>
    </source>
</evidence>
<dbReference type="Gene3D" id="6.10.250.2080">
    <property type="match status" value="1"/>
</dbReference>
<keyword evidence="17" id="KW-1185">Reference proteome</keyword>
<dbReference type="NCBIfam" id="TIGR00328">
    <property type="entry name" value="flhB"/>
    <property type="match status" value="1"/>
</dbReference>
<reference evidence="15 17" key="2">
    <citation type="submission" date="2019-03" db="EMBL/GenBank/DDBJ databases">
        <title>Genomic Encyclopedia of Type Strains, Phase IV (KMG-IV): sequencing the most valuable type-strain genomes for metagenomic binning, comparative biology and taxonomic classification.</title>
        <authorList>
            <person name="Goeker M."/>
        </authorList>
    </citation>
    <scope>NUCLEOTIDE SEQUENCE [LARGE SCALE GENOMIC DNA]</scope>
    <source>
        <strain evidence="15 17">DSM 11603</strain>
    </source>
</reference>
<comment type="similarity">
    <text evidence="2 13">Belongs to the type III secretion exporter family.</text>
</comment>
<keyword evidence="14" id="KW-0966">Cell projection</keyword>
<dbReference type="GO" id="GO:0009306">
    <property type="term" value="P:protein secretion"/>
    <property type="evidence" value="ECO:0007669"/>
    <property type="project" value="InterPro"/>
</dbReference>
<evidence type="ECO:0000313" key="15">
    <source>
        <dbReference type="EMBL" id="TDR34238.1"/>
    </source>
</evidence>
<evidence type="ECO:0000256" key="3">
    <source>
        <dbReference type="ARBA" id="ARBA00021622"/>
    </source>
</evidence>
<evidence type="ECO:0000256" key="11">
    <source>
        <dbReference type="ARBA" id="ARBA00023225"/>
    </source>
</evidence>
<comment type="caution">
    <text evidence="14">The sequence shown here is derived from an EMBL/GenBank/DDBJ whole genome shotgun (WGS) entry which is preliminary data.</text>
</comment>
<keyword evidence="10" id="KW-0472">Membrane</keyword>
<dbReference type="EMBL" id="JENY01000006">
    <property type="protein sequence ID" value="EXL09495.1"/>
    <property type="molecule type" value="Genomic_DNA"/>
</dbReference>
<evidence type="ECO:0000256" key="9">
    <source>
        <dbReference type="ARBA" id="ARBA00022989"/>
    </source>
</evidence>
<protein>
    <recommendedName>
        <fullName evidence="3 13">Flagellar biosynthetic protein FlhB</fullName>
    </recommendedName>
</protein>
<dbReference type="GO" id="GO:0044780">
    <property type="term" value="P:bacterial-type flagellum assembly"/>
    <property type="evidence" value="ECO:0007669"/>
    <property type="project" value="InterPro"/>
</dbReference>
<dbReference type="InterPro" id="IPR029025">
    <property type="entry name" value="T3SS_substrate_exporter_C"/>
</dbReference>
<dbReference type="PATRIC" id="fig|69279.3.peg.1006"/>
<dbReference type="GO" id="GO:0005886">
    <property type="term" value="C:plasma membrane"/>
    <property type="evidence" value="ECO:0007669"/>
    <property type="project" value="UniProtKB-SubCell"/>
</dbReference>
<evidence type="ECO:0000256" key="13">
    <source>
        <dbReference type="RuleBase" id="RU364091"/>
    </source>
</evidence>
<proteinExistence type="inferred from homology"/>
<comment type="function">
    <text evidence="12 13">Required for formation of the rod structure in the basal body of the flagellar apparatus. Together with FliI and FliH, may constitute the export apparatus of flagellin.</text>
</comment>
<reference evidence="14 16" key="1">
    <citation type="submission" date="2014-02" db="EMBL/GenBank/DDBJ databases">
        <title>Aquamicrobium defluvii Genome sequencing.</title>
        <authorList>
            <person name="Wang X."/>
        </authorList>
    </citation>
    <scope>NUCLEOTIDE SEQUENCE [LARGE SCALE GENOMIC DNA]</scope>
    <source>
        <strain evidence="14 16">W13Z1</strain>
    </source>
</reference>
<accession>A0A011VM80</accession>